<sequence>MTTPTTYTLLLWGDPDACDDLAAAYAAHERFAQECAARGHEILGGEELTSPTTARVLRVGAGGSEVTDGPFAELTEQLGGFYLVRTSDPEGLLRLAAPLVMDEVGGGTLELRAVVAHGAGDEATAAQAGAVV</sequence>
<reference evidence="3 4" key="1">
    <citation type="submission" date="2023-07" db="EMBL/GenBank/DDBJ databases">
        <title>Sequencing the genomes of 1000 actinobacteria strains.</title>
        <authorList>
            <person name="Klenk H.-P."/>
        </authorList>
    </citation>
    <scope>NUCLEOTIDE SEQUENCE [LARGE SCALE GENOMIC DNA]</scope>
    <source>
        <strain evidence="3 4">DSM 14785</strain>
    </source>
</reference>
<dbReference type="Gene3D" id="3.30.70.1060">
    <property type="entry name" value="Dimeric alpha+beta barrel"/>
    <property type="match status" value="1"/>
</dbReference>
<protein>
    <recommendedName>
        <fullName evidence="2">YCII-related domain-containing protein</fullName>
    </recommendedName>
</protein>
<dbReference type="InterPro" id="IPR005545">
    <property type="entry name" value="YCII"/>
</dbReference>
<dbReference type="Pfam" id="PF03795">
    <property type="entry name" value="YCII"/>
    <property type="match status" value="1"/>
</dbReference>
<dbReference type="InterPro" id="IPR011008">
    <property type="entry name" value="Dimeric_a/b-barrel"/>
</dbReference>
<dbReference type="Proteomes" id="UP001240250">
    <property type="component" value="Unassembled WGS sequence"/>
</dbReference>
<evidence type="ECO:0000259" key="2">
    <source>
        <dbReference type="Pfam" id="PF03795"/>
    </source>
</evidence>
<evidence type="ECO:0000313" key="4">
    <source>
        <dbReference type="Proteomes" id="UP001240250"/>
    </source>
</evidence>
<gene>
    <name evidence="3" type="ORF">JO380_001448</name>
</gene>
<name>A0ABU0GIA8_9CELL</name>
<dbReference type="SUPFAM" id="SSF54909">
    <property type="entry name" value="Dimeric alpha+beta barrel"/>
    <property type="match status" value="1"/>
</dbReference>
<proteinExistence type="inferred from homology"/>
<dbReference type="PANTHER" id="PTHR35174">
    <property type="entry name" value="BLL7171 PROTEIN-RELATED"/>
    <property type="match status" value="1"/>
</dbReference>
<comment type="caution">
    <text evidence="3">The sequence shown here is derived from an EMBL/GenBank/DDBJ whole genome shotgun (WGS) entry which is preliminary data.</text>
</comment>
<evidence type="ECO:0000313" key="3">
    <source>
        <dbReference type="EMBL" id="MDQ0425067.1"/>
    </source>
</evidence>
<keyword evidence="4" id="KW-1185">Reference proteome</keyword>
<feature type="domain" description="YCII-related" evidence="2">
    <location>
        <begin position="7"/>
        <end position="97"/>
    </location>
</feature>
<dbReference type="PANTHER" id="PTHR35174:SF3">
    <property type="entry name" value="BLL7171 PROTEIN"/>
    <property type="match status" value="1"/>
</dbReference>
<accession>A0ABU0GIA8</accession>
<dbReference type="RefSeq" id="WP_070318485.1">
    <property type="nucleotide sequence ID" value="NZ_JAUSVM010000001.1"/>
</dbReference>
<evidence type="ECO:0000256" key="1">
    <source>
        <dbReference type="ARBA" id="ARBA00007689"/>
    </source>
</evidence>
<organism evidence="3 4">
    <name type="scientific">Cellulomonas iranensis</name>
    <dbReference type="NCBI Taxonomy" id="76862"/>
    <lineage>
        <taxon>Bacteria</taxon>
        <taxon>Bacillati</taxon>
        <taxon>Actinomycetota</taxon>
        <taxon>Actinomycetes</taxon>
        <taxon>Micrococcales</taxon>
        <taxon>Cellulomonadaceae</taxon>
        <taxon>Cellulomonas</taxon>
    </lineage>
</organism>
<dbReference type="EMBL" id="JAUSVM010000001">
    <property type="protein sequence ID" value="MDQ0425067.1"/>
    <property type="molecule type" value="Genomic_DNA"/>
</dbReference>
<comment type="similarity">
    <text evidence="1">Belongs to the YciI family.</text>
</comment>